<accession>X8DWG7</accession>
<sequence length="37" mass="4104">MDRAFGADVPLIEVSKLPVGARSACATRWRPPRWPVP</sequence>
<dbReference type="Proteomes" id="UP000023351">
    <property type="component" value="Unassembled WGS sequence"/>
</dbReference>
<name>X8DWG7_9MYCO</name>
<reference evidence="1 2" key="1">
    <citation type="submission" date="2013-12" db="EMBL/GenBank/DDBJ databases">
        <authorList>
            <person name="Zelazny A."/>
            <person name="Olivier K."/>
            <person name="Holland S."/>
            <person name="Lenaerts A."/>
            <person name="Ordway D."/>
            <person name="DeGroote M.A."/>
            <person name="Parker T."/>
            <person name="Sizemore C."/>
            <person name="Tallon L.J."/>
            <person name="Sadzewicz L.K."/>
            <person name="Sengamalay N."/>
            <person name="Fraser C.M."/>
            <person name="Hine E."/>
            <person name="Shefchek K.A."/>
            <person name="Das S.P."/>
            <person name="Tettelin H."/>
        </authorList>
    </citation>
    <scope>NUCLEOTIDE SEQUENCE [LARGE SCALE GENOMIC DNA]</scope>
    <source>
        <strain evidence="1 2">1513</strain>
    </source>
</reference>
<protein>
    <submittedName>
        <fullName evidence="1">Uncharacterized protein</fullName>
    </submittedName>
</protein>
<gene>
    <name evidence="1" type="ORF">I540_1983</name>
</gene>
<dbReference type="AlphaFoldDB" id="X8DWG7"/>
<organism evidence="1 2">
    <name type="scientific">Mycobacteroides abscessus subsp. bolletii 1513</name>
    <dbReference type="NCBI Taxonomy" id="1299321"/>
    <lineage>
        <taxon>Bacteria</taxon>
        <taxon>Bacillati</taxon>
        <taxon>Actinomycetota</taxon>
        <taxon>Actinomycetes</taxon>
        <taxon>Mycobacteriales</taxon>
        <taxon>Mycobacteriaceae</taxon>
        <taxon>Mycobacteroides</taxon>
        <taxon>Mycobacteroides abscessus</taxon>
    </lineage>
</organism>
<proteinExistence type="predicted"/>
<dbReference type="EMBL" id="JAOJ01000002">
    <property type="protein sequence ID" value="EUA72301.1"/>
    <property type="molecule type" value="Genomic_DNA"/>
</dbReference>
<evidence type="ECO:0000313" key="1">
    <source>
        <dbReference type="EMBL" id="EUA72301.1"/>
    </source>
</evidence>
<comment type="caution">
    <text evidence="1">The sequence shown here is derived from an EMBL/GenBank/DDBJ whole genome shotgun (WGS) entry which is preliminary data.</text>
</comment>
<evidence type="ECO:0000313" key="2">
    <source>
        <dbReference type="Proteomes" id="UP000023351"/>
    </source>
</evidence>